<keyword evidence="3" id="KW-1185">Reference proteome</keyword>
<evidence type="ECO:0000313" key="3">
    <source>
        <dbReference type="Proteomes" id="UP000005439"/>
    </source>
</evidence>
<dbReference type="InterPro" id="IPR029058">
    <property type="entry name" value="AB_hydrolase_fold"/>
</dbReference>
<dbReference type="Pfam" id="PF00561">
    <property type="entry name" value="Abhydrolase_1"/>
    <property type="match status" value="1"/>
</dbReference>
<dbReference type="GO" id="GO:0016787">
    <property type="term" value="F:hydrolase activity"/>
    <property type="evidence" value="ECO:0007669"/>
    <property type="project" value="UniProtKB-KW"/>
</dbReference>
<protein>
    <submittedName>
        <fullName evidence="2">Alpha/beta hydrolase fold protein</fullName>
    </submittedName>
</protein>
<dbReference type="STRING" id="679936.Sulac_0449"/>
<gene>
    <name evidence="2" type="ordered locus">Sulac_0449</name>
</gene>
<sequence length="246" mass="27072">MHDFMLKDLPSRIRYHDFPGDGIPILFIHGLGCAGSFDYPDVATQSSLAGYRRILVDLLGSGFSDKPNDFTYTISDHAEYLADFVTSLNLDHFVLFGHSMGGAIALSLAARCRDRLAQIVLSEANLDGGGGAFSQSIVAYIEREFLDRGFYEIIMHNQQTSNETWAASCALTSPLALYRSAQSLIAGQNPSWREILYALDCPKTFIFGEYSLPDPNLQMLQDHGVQIEVVPNAGPFYGMGESARVS</sequence>
<dbReference type="PATRIC" id="fig|679936.5.peg.463"/>
<accession>G8TYP2</accession>
<dbReference type="AlphaFoldDB" id="G8TYP2"/>
<name>G8TYP2_SULAD</name>
<dbReference type="Proteomes" id="UP000005439">
    <property type="component" value="Chromosome"/>
</dbReference>
<dbReference type="PANTHER" id="PTHR43194:SF2">
    <property type="entry name" value="PEROXISOMAL MEMBRANE PROTEIN LPX1"/>
    <property type="match status" value="1"/>
</dbReference>
<reference evidence="2 3" key="2">
    <citation type="journal article" date="2012" name="Stand. Genomic Sci.">
        <title>Complete genome sequence of the moderately thermophilic mineral-sulfide-oxidizing firmicute Sulfobacillus acidophilus type strain (NAL(T)).</title>
        <authorList>
            <person name="Anderson I."/>
            <person name="Chertkov O."/>
            <person name="Chen A."/>
            <person name="Saunders E."/>
            <person name="Lapidus A."/>
            <person name="Nolan M."/>
            <person name="Lucas S."/>
            <person name="Hammon N."/>
            <person name="Deshpande S."/>
            <person name="Cheng J.F."/>
            <person name="Han C."/>
            <person name="Tapia R."/>
            <person name="Goodwin L.A."/>
            <person name="Pitluck S."/>
            <person name="Liolios K."/>
            <person name="Pagani I."/>
            <person name="Ivanova N."/>
            <person name="Mikhailova N."/>
            <person name="Pati A."/>
            <person name="Palaniappan K."/>
            <person name="Land M."/>
            <person name="Pan C."/>
            <person name="Rohde M."/>
            <person name="Pukall R."/>
            <person name="Goker M."/>
            <person name="Detter J.C."/>
            <person name="Woyke T."/>
            <person name="Bristow J."/>
            <person name="Eisen J.A."/>
            <person name="Markowitz V."/>
            <person name="Hugenholtz P."/>
            <person name="Kyrpides N.C."/>
            <person name="Klenk H.P."/>
            <person name="Mavromatis K."/>
        </authorList>
    </citation>
    <scope>NUCLEOTIDE SEQUENCE [LARGE SCALE GENOMIC DNA]</scope>
    <source>
        <strain evidence="3">ATCC 700253 / DSM 10332 / NAL</strain>
    </source>
</reference>
<reference evidence="3" key="1">
    <citation type="submission" date="2011-12" db="EMBL/GenBank/DDBJ databases">
        <title>The complete genome of chromosome of Sulfobacillus acidophilus DSM 10332.</title>
        <authorList>
            <person name="Lucas S."/>
            <person name="Han J."/>
            <person name="Lapidus A."/>
            <person name="Bruce D."/>
            <person name="Goodwin L."/>
            <person name="Pitluck S."/>
            <person name="Peters L."/>
            <person name="Kyrpides N."/>
            <person name="Mavromatis K."/>
            <person name="Ivanova N."/>
            <person name="Mikhailova N."/>
            <person name="Chertkov O."/>
            <person name="Saunders E."/>
            <person name="Detter J.C."/>
            <person name="Tapia R."/>
            <person name="Han C."/>
            <person name="Land M."/>
            <person name="Hauser L."/>
            <person name="Markowitz V."/>
            <person name="Cheng J.-F."/>
            <person name="Hugenholtz P."/>
            <person name="Woyke T."/>
            <person name="Wu D."/>
            <person name="Pukall R."/>
            <person name="Gehrich-Schroeter G."/>
            <person name="Schneider S."/>
            <person name="Klenk H.-P."/>
            <person name="Eisen J.A."/>
        </authorList>
    </citation>
    <scope>NUCLEOTIDE SEQUENCE [LARGE SCALE GENOMIC DNA]</scope>
    <source>
        <strain evidence="3">ATCC 700253 / DSM 10332 / NAL</strain>
    </source>
</reference>
<dbReference type="InterPro" id="IPR000073">
    <property type="entry name" value="AB_hydrolase_1"/>
</dbReference>
<keyword evidence="2" id="KW-0378">Hydrolase</keyword>
<evidence type="ECO:0000313" key="2">
    <source>
        <dbReference type="EMBL" id="AEW04007.1"/>
    </source>
</evidence>
<dbReference type="EMBL" id="CP003179">
    <property type="protein sequence ID" value="AEW04007.1"/>
    <property type="molecule type" value="Genomic_DNA"/>
</dbReference>
<dbReference type="PRINTS" id="PR00111">
    <property type="entry name" value="ABHYDROLASE"/>
</dbReference>
<dbReference type="SUPFAM" id="SSF53474">
    <property type="entry name" value="alpha/beta-Hydrolases"/>
    <property type="match status" value="1"/>
</dbReference>
<dbReference type="Gene3D" id="3.40.50.1820">
    <property type="entry name" value="alpha/beta hydrolase"/>
    <property type="match status" value="1"/>
</dbReference>
<proteinExistence type="predicted"/>
<dbReference type="KEGG" id="sap:Sulac_0449"/>
<dbReference type="PANTHER" id="PTHR43194">
    <property type="entry name" value="HYDROLASE ALPHA/BETA FOLD FAMILY"/>
    <property type="match status" value="1"/>
</dbReference>
<organism evidence="2 3">
    <name type="scientific">Sulfobacillus acidophilus (strain ATCC 700253 / DSM 10332 / NAL)</name>
    <dbReference type="NCBI Taxonomy" id="679936"/>
    <lineage>
        <taxon>Bacteria</taxon>
        <taxon>Bacillati</taxon>
        <taxon>Bacillota</taxon>
        <taxon>Clostridia</taxon>
        <taxon>Eubacteriales</taxon>
        <taxon>Clostridiales Family XVII. Incertae Sedis</taxon>
        <taxon>Sulfobacillus</taxon>
    </lineage>
</organism>
<feature type="domain" description="AB hydrolase-1" evidence="1">
    <location>
        <begin position="24"/>
        <end position="124"/>
    </location>
</feature>
<dbReference type="HOGENOM" id="CLU_020336_39_0_9"/>
<dbReference type="InterPro" id="IPR050228">
    <property type="entry name" value="Carboxylesterase_BioH"/>
</dbReference>
<evidence type="ECO:0000259" key="1">
    <source>
        <dbReference type="Pfam" id="PF00561"/>
    </source>
</evidence>